<evidence type="ECO:0000313" key="2">
    <source>
        <dbReference type="Proteomes" id="UP001597079"/>
    </source>
</evidence>
<organism evidence="1 2">
    <name type="scientific">Alicyclobacillus fodiniaquatilis</name>
    <dbReference type="NCBI Taxonomy" id="1661150"/>
    <lineage>
        <taxon>Bacteria</taxon>
        <taxon>Bacillati</taxon>
        <taxon>Bacillota</taxon>
        <taxon>Bacilli</taxon>
        <taxon>Bacillales</taxon>
        <taxon>Alicyclobacillaceae</taxon>
        <taxon>Alicyclobacillus</taxon>
    </lineage>
</organism>
<dbReference type="EMBL" id="JBHUCX010000020">
    <property type="protein sequence ID" value="MFD1674554.1"/>
    <property type="molecule type" value="Genomic_DNA"/>
</dbReference>
<dbReference type="PANTHER" id="PTHR31047:SF0">
    <property type="entry name" value="MEIOTICALLY UP-REGULATED GENE 157 PROTEIN"/>
    <property type="match status" value="1"/>
</dbReference>
<comment type="caution">
    <text evidence="1">The sequence shown here is derived from an EMBL/GenBank/DDBJ whole genome shotgun (WGS) entry which is preliminary data.</text>
</comment>
<keyword evidence="1" id="KW-0378">Hydrolase</keyword>
<dbReference type="PANTHER" id="PTHR31047">
    <property type="entry name" value="MEIOTICALLY UP-REGULATED GENE 157 PROTEIN"/>
    <property type="match status" value="1"/>
</dbReference>
<protein>
    <submittedName>
        <fullName evidence="1">Glycoside hydrolase family 125 protein</fullName>
    </submittedName>
</protein>
<dbReference type="GO" id="GO:0016787">
    <property type="term" value="F:hydrolase activity"/>
    <property type="evidence" value="ECO:0007669"/>
    <property type="project" value="UniProtKB-KW"/>
</dbReference>
<dbReference type="Proteomes" id="UP001597079">
    <property type="component" value="Unassembled WGS sequence"/>
</dbReference>
<dbReference type="InterPro" id="IPR008313">
    <property type="entry name" value="GH125"/>
</dbReference>
<dbReference type="SUPFAM" id="SSF48208">
    <property type="entry name" value="Six-hairpin glycosidases"/>
    <property type="match status" value="1"/>
</dbReference>
<dbReference type="PIRSF" id="PIRSF028846">
    <property type="entry name" value="UCP028846"/>
    <property type="match status" value="1"/>
</dbReference>
<keyword evidence="2" id="KW-1185">Reference proteome</keyword>
<dbReference type="InterPro" id="IPR012341">
    <property type="entry name" value="6hp_glycosidase-like_sf"/>
</dbReference>
<proteinExistence type="predicted"/>
<name>A0ABW4JF99_9BACL</name>
<dbReference type="SMART" id="SM01149">
    <property type="entry name" value="DUF1237"/>
    <property type="match status" value="1"/>
</dbReference>
<dbReference type="Gene3D" id="1.50.10.10">
    <property type="match status" value="1"/>
</dbReference>
<dbReference type="InterPro" id="IPR008928">
    <property type="entry name" value="6-hairpin_glycosidase_sf"/>
</dbReference>
<evidence type="ECO:0000313" key="1">
    <source>
        <dbReference type="EMBL" id="MFD1674554.1"/>
    </source>
</evidence>
<reference evidence="2" key="1">
    <citation type="journal article" date="2019" name="Int. J. Syst. Evol. Microbiol.">
        <title>The Global Catalogue of Microorganisms (GCM) 10K type strain sequencing project: providing services to taxonomists for standard genome sequencing and annotation.</title>
        <authorList>
            <consortium name="The Broad Institute Genomics Platform"/>
            <consortium name="The Broad Institute Genome Sequencing Center for Infectious Disease"/>
            <person name="Wu L."/>
            <person name="Ma J."/>
        </authorList>
    </citation>
    <scope>NUCLEOTIDE SEQUENCE [LARGE SCALE GENOMIC DNA]</scope>
    <source>
        <strain evidence="2">CGMCC 1.12286</strain>
    </source>
</reference>
<dbReference type="RefSeq" id="WP_377942419.1">
    <property type="nucleotide sequence ID" value="NZ_JBHUCX010000020.1"/>
</dbReference>
<dbReference type="Pfam" id="PF06824">
    <property type="entry name" value="Glyco_hydro_125"/>
    <property type="match status" value="1"/>
</dbReference>
<accession>A0ABW4JF99</accession>
<sequence length="439" mass="49265">MSTVSTTTNSAMDRVTMQVQDFFGDDADITRLFANCFSNTMHTTILPKGDKDTFVITGDIPAMWLRDSTAQVRPYLLLAKENQEISNLLEGVIYRQLRSILLDPYANAFNETDNGQGHQTDRTDMLPGIWERKYEIDSLCYPIQLAYLYWKATGVISHLQSDEFQSAVQAILALWRTEQNHEKDSPYVFERLGERELDTLSRGGKGPLAEVTGMTWCGFRPSDDACTYSYLIPANMFAVVVLRYLEEIYQDVLGDAVTAQSVAALAAEIDAGIRQYGIVEHEEFGKIFAYEVDGFGHHVLMDDANIPSLLALPYLGYCDKADPIYLNTRKFILSAGNPFYFSGKVRGIGSSHTPDAYIWSMAVSMQGLTSTDAAERKELLAMLCKMDAGTGMMHEGIDVNNLTQFTREWFSWSNMLFCEFVLSEMGQWVAASPLAEQHA</sequence>
<gene>
    <name evidence="1" type="ORF">ACFSB2_07515</name>
</gene>